<organism evidence="1 2">
    <name type="scientific">Violaceomyces palustris</name>
    <dbReference type="NCBI Taxonomy" id="1673888"/>
    <lineage>
        <taxon>Eukaryota</taxon>
        <taxon>Fungi</taxon>
        <taxon>Dikarya</taxon>
        <taxon>Basidiomycota</taxon>
        <taxon>Ustilaginomycotina</taxon>
        <taxon>Ustilaginomycetes</taxon>
        <taxon>Violaceomycetales</taxon>
        <taxon>Violaceomycetaceae</taxon>
        <taxon>Violaceomyces</taxon>
    </lineage>
</organism>
<protein>
    <submittedName>
        <fullName evidence="1">Uncharacterized protein</fullName>
    </submittedName>
</protein>
<accession>A0ACD0P0Z6</accession>
<dbReference type="Proteomes" id="UP000245626">
    <property type="component" value="Unassembled WGS sequence"/>
</dbReference>
<evidence type="ECO:0000313" key="1">
    <source>
        <dbReference type="EMBL" id="PWN51697.1"/>
    </source>
</evidence>
<gene>
    <name evidence="1" type="ORF">IE53DRAFT_341931</name>
</gene>
<evidence type="ECO:0000313" key="2">
    <source>
        <dbReference type="Proteomes" id="UP000245626"/>
    </source>
</evidence>
<keyword evidence="2" id="KW-1185">Reference proteome</keyword>
<reference evidence="1 2" key="1">
    <citation type="journal article" date="2018" name="Mol. Biol. Evol.">
        <title>Broad Genomic Sampling Reveals a Smut Pathogenic Ancestry of the Fungal Clade Ustilaginomycotina.</title>
        <authorList>
            <person name="Kijpornyongpan T."/>
            <person name="Mondo S.J."/>
            <person name="Barry K."/>
            <person name="Sandor L."/>
            <person name="Lee J."/>
            <person name="Lipzen A."/>
            <person name="Pangilinan J."/>
            <person name="LaButti K."/>
            <person name="Hainaut M."/>
            <person name="Henrissat B."/>
            <person name="Grigoriev I.V."/>
            <person name="Spatafora J.W."/>
            <person name="Aime M.C."/>
        </authorList>
    </citation>
    <scope>NUCLEOTIDE SEQUENCE [LARGE SCALE GENOMIC DNA]</scope>
    <source>
        <strain evidence="1 2">SA 807</strain>
    </source>
</reference>
<dbReference type="EMBL" id="KZ819824">
    <property type="protein sequence ID" value="PWN51697.1"/>
    <property type="molecule type" value="Genomic_DNA"/>
</dbReference>
<proteinExistence type="predicted"/>
<sequence>MVASKYLKAGKAASSTPLLLLFHFLLLFSVQQFAHAEALDLVARDPHFDFARRQQQPEGSPLYLNSPACDYFQCAVIWHAGEVAAANWLDAPEGDVKLQLLTNASTIVAYDIATVPSISQAGYCDAGYGVGTVVTGTTCGRLEFVIPSSWSNGNYTMRATSVQQPSLESYTDVILIQNNASTPQNVAFSTLVINGAPTATIQGGGINTQPANLSPTAGNQATSSTASATAPTSAVSSASSSPSSTTTTARPSTASSAPPTSSSSSTASGGNQNGSSPLSSQWTILLSLIVMALATAALVI</sequence>
<name>A0ACD0P0Z6_9BASI</name>